<proteinExistence type="predicted"/>
<name>A0A067Q3U4_9AGAM</name>
<dbReference type="Proteomes" id="UP000027265">
    <property type="component" value="Unassembled WGS sequence"/>
</dbReference>
<reference evidence="2" key="1">
    <citation type="journal article" date="2014" name="Proc. Natl. Acad. Sci. U.S.A.">
        <title>Extensive sampling of basidiomycete genomes demonstrates inadequacy of the white-rot/brown-rot paradigm for wood decay fungi.</title>
        <authorList>
            <person name="Riley R."/>
            <person name="Salamov A.A."/>
            <person name="Brown D.W."/>
            <person name="Nagy L.G."/>
            <person name="Floudas D."/>
            <person name="Held B.W."/>
            <person name="Levasseur A."/>
            <person name="Lombard V."/>
            <person name="Morin E."/>
            <person name="Otillar R."/>
            <person name="Lindquist E.A."/>
            <person name="Sun H."/>
            <person name="LaButti K.M."/>
            <person name="Schmutz J."/>
            <person name="Jabbour D."/>
            <person name="Luo H."/>
            <person name="Baker S.E."/>
            <person name="Pisabarro A.G."/>
            <person name="Walton J.D."/>
            <person name="Blanchette R.A."/>
            <person name="Henrissat B."/>
            <person name="Martin F."/>
            <person name="Cullen D."/>
            <person name="Hibbett D.S."/>
            <person name="Grigoriev I.V."/>
        </authorList>
    </citation>
    <scope>NUCLEOTIDE SEQUENCE [LARGE SCALE GENOMIC DNA]</scope>
    <source>
        <strain evidence="2">MUCL 33604</strain>
    </source>
</reference>
<dbReference type="InParanoid" id="A0A067Q3U4"/>
<dbReference type="STRING" id="933084.A0A067Q3U4"/>
<gene>
    <name evidence="1" type="ORF">JAAARDRAFT_57909</name>
</gene>
<dbReference type="EMBL" id="KL197718">
    <property type="protein sequence ID" value="KDQ58162.1"/>
    <property type="molecule type" value="Genomic_DNA"/>
</dbReference>
<dbReference type="AlphaFoldDB" id="A0A067Q3U4"/>
<organism evidence="1 2">
    <name type="scientific">Jaapia argillacea MUCL 33604</name>
    <dbReference type="NCBI Taxonomy" id="933084"/>
    <lineage>
        <taxon>Eukaryota</taxon>
        <taxon>Fungi</taxon>
        <taxon>Dikarya</taxon>
        <taxon>Basidiomycota</taxon>
        <taxon>Agaricomycotina</taxon>
        <taxon>Agaricomycetes</taxon>
        <taxon>Agaricomycetidae</taxon>
        <taxon>Jaapiales</taxon>
        <taxon>Jaapiaceae</taxon>
        <taxon>Jaapia</taxon>
    </lineage>
</organism>
<sequence length="278" mass="30419">MPSTRPDEESTHETYARLLLPKRDGYPLWVPEPTGLSNIPTLYREDGYQIGDVGVVNHSGGFRVFFNVCEDRGESLTIPADQSVPAIPSRWRGPGGFTPIILMTEHYEDSDYHTAPTIIGRSMTSKKSLVAPPAMDGSVLNLPAGFGLGYRFGFSSKEGALLVMPEGSRRRRLVNGFTSFCRLASEHAGAWYDFINGVGGGRLDASIKENALYLVTGWDKSKSWAGGAYRDYTQKGDFYAILKATPAFEGVVCMLMDGGIIVPRSLVLLRNILTVTSP</sequence>
<protein>
    <submittedName>
        <fullName evidence="1">Uncharacterized protein</fullName>
    </submittedName>
</protein>
<dbReference type="OrthoDB" id="3222453at2759"/>
<dbReference type="HOGENOM" id="CLU_021108_2_0_1"/>
<keyword evidence="2" id="KW-1185">Reference proteome</keyword>
<evidence type="ECO:0000313" key="1">
    <source>
        <dbReference type="EMBL" id="KDQ58162.1"/>
    </source>
</evidence>
<evidence type="ECO:0000313" key="2">
    <source>
        <dbReference type="Proteomes" id="UP000027265"/>
    </source>
</evidence>
<accession>A0A067Q3U4</accession>